<comment type="caution">
    <text evidence="11">The sequence shown here is derived from an EMBL/GenBank/DDBJ whole genome shotgun (WGS) entry which is preliminary data.</text>
</comment>
<reference evidence="11" key="1">
    <citation type="submission" date="2022-02" db="EMBL/GenBank/DDBJ databases">
        <title>Atlantic sturgeon de novo genome assembly.</title>
        <authorList>
            <person name="Stock M."/>
            <person name="Klopp C."/>
            <person name="Guiguen Y."/>
            <person name="Cabau C."/>
            <person name="Parinello H."/>
            <person name="Santidrian Yebra-Pimentel E."/>
            <person name="Kuhl H."/>
            <person name="Dirks R.P."/>
            <person name="Guessner J."/>
            <person name="Wuertz S."/>
            <person name="Du K."/>
            <person name="Schartl M."/>
        </authorList>
    </citation>
    <scope>NUCLEOTIDE SEQUENCE</scope>
    <source>
        <strain evidence="11">STURGEONOMICS-FGT-2020</strain>
        <tissue evidence="11">Whole blood</tissue>
    </source>
</reference>
<dbReference type="SMART" id="SM00093">
    <property type="entry name" value="SERPIN"/>
    <property type="match status" value="1"/>
</dbReference>
<accession>A0AAD8D7H3</accession>
<dbReference type="PROSITE" id="PS00284">
    <property type="entry name" value="SERPIN"/>
    <property type="match status" value="1"/>
</dbReference>
<keyword evidence="6" id="KW-0722">Serine protease inhibitor</keyword>
<dbReference type="GO" id="GO:0004867">
    <property type="term" value="F:serine-type endopeptidase inhibitor activity"/>
    <property type="evidence" value="ECO:0007669"/>
    <property type="project" value="UniProtKB-KW"/>
</dbReference>
<dbReference type="Proteomes" id="UP001230051">
    <property type="component" value="Unassembled WGS sequence"/>
</dbReference>
<evidence type="ECO:0000256" key="4">
    <source>
        <dbReference type="ARBA" id="ARBA00022690"/>
    </source>
</evidence>
<name>A0AAD8D7H3_ACIOX</name>
<evidence type="ECO:0000313" key="11">
    <source>
        <dbReference type="EMBL" id="KAK1162508.1"/>
    </source>
</evidence>
<dbReference type="Pfam" id="PF00079">
    <property type="entry name" value="Serpin"/>
    <property type="match status" value="1"/>
</dbReference>
<evidence type="ECO:0000313" key="12">
    <source>
        <dbReference type="Proteomes" id="UP001230051"/>
    </source>
</evidence>
<dbReference type="PANTHER" id="PTHR11461:SF51">
    <property type="entry name" value="SERPIN I2"/>
    <property type="match status" value="1"/>
</dbReference>
<gene>
    <name evidence="11" type="primary">SERPINI2</name>
    <name evidence="11" type="ORF">AOXY_G17384</name>
</gene>
<evidence type="ECO:0000256" key="5">
    <source>
        <dbReference type="ARBA" id="ARBA00022729"/>
    </source>
</evidence>
<dbReference type="InterPro" id="IPR042185">
    <property type="entry name" value="Serpin_sf_2"/>
</dbReference>
<dbReference type="InterPro" id="IPR000215">
    <property type="entry name" value="Serpin_fam"/>
</dbReference>
<dbReference type="Gene3D" id="3.30.497.10">
    <property type="entry name" value="Antithrombin, subunit I, domain 2"/>
    <property type="match status" value="1"/>
</dbReference>
<dbReference type="AlphaFoldDB" id="A0AAD8D7H3"/>
<keyword evidence="12" id="KW-1185">Reference proteome</keyword>
<dbReference type="InterPro" id="IPR023795">
    <property type="entry name" value="Serpin_CS"/>
</dbReference>
<dbReference type="Gene3D" id="2.30.39.10">
    <property type="entry name" value="Alpha-1-antitrypsin, domain 1"/>
    <property type="match status" value="1"/>
</dbReference>
<evidence type="ECO:0000256" key="6">
    <source>
        <dbReference type="ARBA" id="ARBA00022900"/>
    </source>
</evidence>
<evidence type="ECO:0000256" key="1">
    <source>
        <dbReference type="ARBA" id="ARBA00004613"/>
    </source>
</evidence>
<feature type="signal peptide" evidence="9">
    <location>
        <begin position="1"/>
        <end position="22"/>
    </location>
</feature>
<dbReference type="EMBL" id="JAGXEW010000016">
    <property type="protein sequence ID" value="KAK1162508.1"/>
    <property type="molecule type" value="Genomic_DNA"/>
</dbReference>
<evidence type="ECO:0000256" key="3">
    <source>
        <dbReference type="ARBA" id="ARBA00022525"/>
    </source>
</evidence>
<evidence type="ECO:0000256" key="8">
    <source>
        <dbReference type="RuleBase" id="RU000411"/>
    </source>
</evidence>
<feature type="domain" description="Serpin" evidence="10">
    <location>
        <begin position="37"/>
        <end position="401"/>
    </location>
</feature>
<evidence type="ECO:0000259" key="10">
    <source>
        <dbReference type="SMART" id="SM00093"/>
    </source>
</evidence>
<evidence type="ECO:0000256" key="9">
    <source>
        <dbReference type="SAM" id="SignalP"/>
    </source>
</evidence>
<feature type="chain" id="PRO_5041986446" evidence="9">
    <location>
        <begin position="23"/>
        <end position="414"/>
    </location>
</feature>
<protein>
    <submittedName>
        <fullName evidence="11">Serpin I2-like isoform X1</fullName>
    </submittedName>
</protein>
<sequence>MRVAIIQSVLLTFLGGIPVTQCSPQSSPSDISVGFALDLYRVIGESQKDENIVFSPLSVTLALGMVGLGAKETTLHQIRKAIQDNENQEGPEFTILRSISKAMTTTTASEDYSLKLANALYVQEGSMLRDQYLHSSRDYFNATIKMVNFHDSAVTAKRLNSWVENQTNGKIRHLFSSQEFNPHTRMVLVNAIYFKGAWKQKFSPENTLLMDFTKQDGSVTQIPMMHLKLTTNIGYFTNDMTELRVLELLYSGDEASLIVILPAKCNDIEYVEKLITAEQIHTWLSEMTEEEVEINLPRFKIEQKINLKKSLRHLNVTEIFESGSNLSRMSDSMELHISKAAHQAFIEVNEEGSEAAASTGMQAAAIMSLQHHKFVADHPFLFIIKHNTTGSILFMGRVMNPEIMNSNGRDTEAL</sequence>
<dbReference type="InterPro" id="IPR036186">
    <property type="entry name" value="Serpin_sf"/>
</dbReference>
<keyword evidence="3" id="KW-0964">Secreted</keyword>
<keyword evidence="7" id="KW-0325">Glycoprotein</keyword>
<evidence type="ECO:0000256" key="2">
    <source>
        <dbReference type="ARBA" id="ARBA00009500"/>
    </source>
</evidence>
<comment type="subcellular location">
    <subcellularLocation>
        <location evidence="1">Secreted</location>
    </subcellularLocation>
</comment>
<proteinExistence type="inferred from homology"/>
<keyword evidence="5 9" id="KW-0732">Signal</keyword>
<dbReference type="SUPFAM" id="SSF56574">
    <property type="entry name" value="Serpins"/>
    <property type="match status" value="1"/>
</dbReference>
<dbReference type="InterPro" id="IPR042178">
    <property type="entry name" value="Serpin_sf_1"/>
</dbReference>
<keyword evidence="4" id="KW-0646">Protease inhibitor</keyword>
<evidence type="ECO:0000256" key="7">
    <source>
        <dbReference type="ARBA" id="ARBA00023180"/>
    </source>
</evidence>
<dbReference type="PANTHER" id="PTHR11461">
    <property type="entry name" value="SERINE PROTEASE INHIBITOR, SERPIN"/>
    <property type="match status" value="1"/>
</dbReference>
<comment type="similarity">
    <text evidence="2 8">Belongs to the serpin family.</text>
</comment>
<dbReference type="InterPro" id="IPR023796">
    <property type="entry name" value="Serpin_dom"/>
</dbReference>
<dbReference type="FunFam" id="3.30.497.10:FF:000005">
    <property type="entry name" value="serpin I2 isoform X1"/>
    <property type="match status" value="1"/>
</dbReference>
<dbReference type="GO" id="GO:0005615">
    <property type="term" value="C:extracellular space"/>
    <property type="evidence" value="ECO:0007669"/>
    <property type="project" value="InterPro"/>
</dbReference>
<organism evidence="11 12">
    <name type="scientific">Acipenser oxyrinchus oxyrinchus</name>
    <dbReference type="NCBI Taxonomy" id="40147"/>
    <lineage>
        <taxon>Eukaryota</taxon>
        <taxon>Metazoa</taxon>
        <taxon>Chordata</taxon>
        <taxon>Craniata</taxon>
        <taxon>Vertebrata</taxon>
        <taxon>Euteleostomi</taxon>
        <taxon>Actinopterygii</taxon>
        <taxon>Chondrostei</taxon>
        <taxon>Acipenseriformes</taxon>
        <taxon>Acipenseridae</taxon>
        <taxon>Acipenser</taxon>
    </lineage>
</organism>